<sequence>MTATSNARLRAAEDRLREVMLSFPDVTEEFPWGHRTAKVRGKMFAILVLDDRGLHVTTKLPESHEAALMFPFAEPTGYGLGKSGWVSARFAPGQEVPVELMAQWMRESFHAVAPKSVLNAVKDAPARSPQVKKSTPAKKAPAAKTAPAAKKAPAKKAPAAKKTPVKKAPAKKGVPGVKRARTPRRARA</sequence>
<organism evidence="2 3">
    <name type="scientific">Myxococcus landrumensis</name>
    <dbReference type="NCBI Taxonomy" id="2813577"/>
    <lineage>
        <taxon>Bacteria</taxon>
        <taxon>Pseudomonadati</taxon>
        <taxon>Myxococcota</taxon>
        <taxon>Myxococcia</taxon>
        <taxon>Myxococcales</taxon>
        <taxon>Cystobacterineae</taxon>
        <taxon>Myxococcaceae</taxon>
        <taxon>Myxococcus</taxon>
    </lineage>
</organism>
<feature type="compositionally biased region" description="Basic residues" evidence="1">
    <location>
        <begin position="178"/>
        <end position="188"/>
    </location>
</feature>
<dbReference type="EMBL" id="CP071091">
    <property type="protein sequence ID" value="QSQ12713.1"/>
    <property type="molecule type" value="Genomic_DNA"/>
</dbReference>
<dbReference type="Gene3D" id="3.90.1150.30">
    <property type="match status" value="1"/>
</dbReference>
<dbReference type="InterPro" id="IPR038056">
    <property type="entry name" value="YjbR-like_sf"/>
</dbReference>
<dbReference type="GO" id="GO:0003677">
    <property type="term" value="F:DNA binding"/>
    <property type="evidence" value="ECO:0007669"/>
    <property type="project" value="UniProtKB-KW"/>
</dbReference>
<dbReference type="SUPFAM" id="SSF142906">
    <property type="entry name" value="YjbR-like"/>
    <property type="match status" value="1"/>
</dbReference>
<proteinExistence type="predicted"/>
<evidence type="ECO:0000256" key="1">
    <source>
        <dbReference type="SAM" id="MobiDB-lite"/>
    </source>
</evidence>
<name>A0ABX7N8M2_9BACT</name>
<protein>
    <submittedName>
        <fullName evidence="2">MmcQ/YjbR family DNA-binding protein</fullName>
    </submittedName>
</protein>
<dbReference type="Proteomes" id="UP000663090">
    <property type="component" value="Chromosome"/>
</dbReference>
<dbReference type="InterPro" id="IPR058532">
    <property type="entry name" value="YjbR/MT2646/Rv2570-like"/>
</dbReference>
<dbReference type="RefSeq" id="WP_206714431.1">
    <property type="nucleotide sequence ID" value="NZ_CP071091.1"/>
</dbReference>
<keyword evidence="3" id="KW-1185">Reference proteome</keyword>
<gene>
    <name evidence="2" type="ORF">JY572_30830</name>
</gene>
<accession>A0ABX7N8M2</accession>
<keyword evidence="2" id="KW-0238">DNA-binding</keyword>
<evidence type="ECO:0000313" key="3">
    <source>
        <dbReference type="Proteomes" id="UP000663090"/>
    </source>
</evidence>
<reference evidence="2 3" key="1">
    <citation type="submission" date="2021-02" db="EMBL/GenBank/DDBJ databases">
        <title>De Novo genome assembly of isolated myxobacteria.</title>
        <authorList>
            <person name="Stevens D.C."/>
        </authorList>
    </citation>
    <scope>NUCLEOTIDE SEQUENCE [LARGE SCALE GENOMIC DNA]</scope>
    <source>
        <strain evidence="2 3">SCHIC003</strain>
    </source>
</reference>
<feature type="region of interest" description="Disordered" evidence="1">
    <location>
        <begin position="124"/>
        <end position="188"/>
    </location>
</feature>
<evidence type="ECO:0000313" key="2">
    <source>
        <dbReference type="EMBL" id="QSQ12713.1"/>
    </source>
</evidence>
<feature type="compositionally biased region" description="Low complexity" evidence="1">
    <location>
        <begin position="137"/>
        <end position="162"/>
    </location>
</feature>
<dbReference type="Pfam" id="PF04237">
    <property type="entry name" value="YjbR"/>
    <property type="match status" value="1"/>
</dbReference>